<organism evidence="1 2">
    <name type="scientific">Massilia soli</name>
    <dbReference type="NCBI Taxonomy" id="2792854"/>
    <lineage>
        <taxon>Bacteria</taxon>
        <taxon>Pseudomonadati</taxon>
        <taxon>Pseudomonadota</taxon>
        <taxon>Betaproteobacteria</taxon>
        <taxon>Burkholderiales</taxon>
        <taxon>Oxalobacteraceae</taxon>
        <taxon>Telluria group</taxon>
        <taxon>Massilia</taxon>
    </lineage>
</organism>
<evidence type="ECO:0000313" key="1">
    <source>
        <dbReference type="EMBL" id="MBZ2206675.1"/>
    </source>
</evidence>
<comment type="caution">
    <text evidence="1">The sequence shown here is derived from an EMBL/GenBank/DDBJ whole genome shotgun (WGS) entry which is preliminary data.</text>
</comment>
<sequence>MAGNQFREFLVGQKANSSVRQGATGQFVVRGKSGALQVMATVVPKAAKAA</sequence>
<protein>
    <submittedName>
        <fullName evidence="1">Uncharacterized protein</fullName>
    </submittedName>
</protein>
<dbReference type="EMBL" id="JAFBIL020000002">
    <property type="protein sequence ID" value="MBZ2206675.1"/>
    <property type="molecule type" value="Genomic_DNA"/>
</dbReference>
<evidence type="ECO:0000313" key="2">
    <source>
        <dbReference type="Proteomes" id="UP000809349"/>
    </source>
</evidence>
<name>A0ABS7SLH1_9BURK</name>
<accession>A0ABS7SLH1</accession>
<keyword evidence="2" id="KW-1185">Reference proteome</keyword>
<gene>
    <name evidence="1" type="ORF">I4X03_005330</name>
</gene>
<dbReference type="Proteomes" id="UP000809349">
    <property type="component" value="Unassembled WGS sequence"/>
</dbReference>
<proteinExistence type="predicted"/>
<reference evidence="1 2" key="1">
    <citation type="submission" date="2021-08" db="EMBL/GenBank/DDBJ databases">
        <title>Massilia sp. R798.</title>
        <authorList>
            <person name="Baek J.H."/>
            <person name="Jung H.S."/>
            <person name="Kim K.R."/>
            <person name="Jeon C.O."/>
        </authorList>
    </citation>
    <scope>NUCLEOTIDE SEQUENCE [LARGE SCALE GENOMIC DNA]</scope>
    <source>
        <strain evidence="1 2">R798</strain>
    </source>
</reference>